<reference evidence="2" key="1">
    <citation type="submission" date="2018-01" db="EMBL/GenBank/DDBJ databases">
        <title>An insight into the sialome of Amazonian anophelines.</title>
        <authorList>
            <person name="Ribeiro J.M."/>
            <person name="Scarpassa V."/>
            <person name="Calvo E."/>
        </authorList>
    </citation>
    <scope>NUCLEOTIDE SEQUENCE</scope>
</reference>
<proteinExistence type="predicted"/>
<sequence>MTSGNQMAAVRMWARISWIPIIGGIMLLSTCSSGWQYMAVQANGALHSWCFLCTYRYSGPRCSNRCT</sequence>
<accession>A0A2M4D8I8</accession>
<keyword evidence="1" id="KW-1133">Transmembrane helix</keyword>
<keyword evidence="1" id="KW-0472">Membrane</keyword>
<protein>
    <submittedName>
        <fullName evidence="2">Putative secreted protein</fullName>
    </submittedName>
</protein>
<dbReference type="EMBL" id="GGFL01009669">
    <property type="protein sequence ID" value="MBW73847.1"/>
    <property type="molecule type" value="Transcribed_RNA"/>
</dbReference>
<feature type="transmembrane region" description="Helical" evidence="1">
    <location>
        <begin position="12"/>
        <end position="29"/>
    </location>
</feature>
<evidence type="ECO:0000313" key="2">
    <source>
        <dbReference type="EMBL" id="MBW73847.1"/>
    </source>
</evidence>
<keyword evidence="1" id="KW-0812">Transmembrane</keyword>
<evidence type="ECO:0000256" key="1">
    <source>
        <dbReference type="SAM" id="Phobius"/>
    </source>
</evidence>
<organism evidence="2">
    <name type="scientific">Anopheles darlingi</name>
    <name type="common">Mosquito</name>
    <dbReference type="NCBI Taxonomy" id="43151"/>
    <lineage>
        <taxon>Eukaryota</taxon>
        <taxon>Metazoa</taxon>
        <taxon>Ecdysozoa</taxon>
        <taxon>Arthropoda</taxon>
        <taxon>Hexapoda</taxon>
        <taxon>Insecta</taxon>
        <taxon>Pterygota</taxon>
        <taxon>Neoptera</taxon>
        <taxon>Endopterygota</taxon>
        <taxon>Diptera</taxon>
        <taxon>Nematocera</taxon>
        <taxon>Culicoidea</taxon>
        <taxon>Culicidae</taxon>
        <taxon>Anophelinae</taxon>
        <taxon>Anopheles</taxon>
    </lineage>
</organism>
<name>A0A2M4D8I8_ANODA</name>
<dbReference type="AlphaFoldDB" id="A0A2M4D8I8"/>